<evidence type="ECO:0000256" key="7">
    <source>
        <dbReference type="ARBA" id="ARBA00023237"/>
    </source>
</evidence>
<evidence type="ECO:0000256" key="4">
    <source>
        <dbReference type="ARBA" id="ARBA00022525"/>
    </source>
</evidence>
<evidence type="ECO:0000313" key="9">
    <source>
        <dbReference type="Proteomes" id="UP000323439"/>
    </source>
</evidence>
<protein>
    <submittedName>
        <fullName evidence="8">Polymorphic outer membrane protein repeat-containing protein</fullName>
    </submittedName>
</protein>
<accession>A0A1G5VTF1</accession>
<dbReference type="Pfam" id="PF02415">
    <property type="entry name" value="Chlam_PMP"/>
    <property type="match status" value="3"/>
</dbReference>
<comment type="subcellular location">
    <subcellularLocation>
        <location evidence="1">Cell envelope</location>
    </subcellularLocation>
    <subcellularLocation>
        <location evidence="2">Cell outer membrane</location>
    </subcellularLocation>
    <subcellularLocation>
        <location evidence="3">Secreted</location>
    </subcellularLocation>
</comment>
<keyword evidence="4" id="KW-0964">Secreted</keyword>
<dbReference type="SUPFAM" id="SSF51126">
    <property type="entry name" value="Pectin lyase-like"/>
    <property type="match status" value="1"/>
</dbReference>
<dbReference type="EMBL" id="FMXB01000005">
    <property type="protein sequence ID" value="SDA48477.1"/>
    <property type="molecule type" value="Genomic_DNA"/>
</dbReference>
<keyword evidence="6" id="KW-0472">Membrane</keyword>
<keyword evidence="5" id="KW-0732">Signal</keyword>
<name>A0A1G5VTF1_9EURY</name>
<sequence length="232" mass="25739">MIVNFKEFEELIDSGAKKITLTEDVIFNNDELEYSKCINLDVDDLIIDGNNHVIDANEKSSIFVVSGKNITIKNIIFKNGYSQDFGAIINYSNNFTIECCKFSNNCSDDLGNASGGAILNKAGKINIKDSVFKENRSDYGGAIYNDSILNIENSIFDSNSSEFEGGAIYNKAKLLIHGSLFDKNVSFKGGAIYNERILNVKSCEFNNNIASDGNHIESENDDNLRIADCRFD</sequence>
<evidence type="ECO:0000256" key="2">
    <source>
        <dbReference type="ARBA" id="ARBA00004442"/>
    </source>
</evidence>
<evidence type="ECO:0000313" key="8">
    <source>
        <dbReference type="EMBL" id="SDA48477.1"/>
    </source>
</evidence>
<dbReference type="PANTHER" id="PTHR11319:SF35">
    <property type="entry name" value="OUTER MEMBRANE PROTEIN PMPC-RELATED"/>
    <property type="match status" value="1"/>
</dbReference>
<dbReference type="AlphaFoldDB" id="A0A1G5VTF1"/>
<keyword evidence="7" id="KW-0998">Cell outer membrane</keyword>
<evidence type="ECO:0000256" key="5">
    <source>
        <dbReference type="ARBA" id="ARBA00022729"/>
    </source>
</evidence>
<evidence type="ECO:0000256" key="6">
    <source>
        <dbReference type="ARBA" id="ARBA00023136"/>
    </source>
</evidence>
<dbReference type="InterPro" id="IPR011050">
    <property type="entry name" value="Pectin_lyase_fold/virulence"/>
</dbReference>
<keyword evidence="9" id="KW-1185">Reference proteome</keyword>
<evidence type="ECO:0000256" key="3">
    <source>
        <dbReference type="ARBA" id="ARBA00004613"/>
    </source>
</evidence>
<dbReference type="PANTHER" id="PTHR11319">
    <property type="entry name" value="G PROTEIN-COUPLED RECEPTOR-RELATED"/>
    <property type="match status" value="1"/>
</dbReference>
<reference evidence="8 9" key="1">
    <citation type="submission" date="2016-10" db="EMBL/GenBank/DDBJ databases">
        <authorList>
            <person name="Varghese N."/>
            <person name="Submissions S."/>
        </authorList>
    </citation>
    <scope>NUCLEOTIDE SEQUENCE [LARGE SCALE GENOMIC DNA]</scope>
    <source>
        <strain evidence="8 9">DSM 16643</strain>
    </source>
</reference>
<evidence type="ECO:0000256" key="1">
    <source>
        <dbReference type="ARBA" id="ARBA00004196"/>
    </source>
</evidence>
<organism evidence="8 9">
    <name type="scientific">Methanobrevibacter millerae</name>
    <dbReference type="NCBI Taxonomy" id="230361"/>
    <lineage>
        <taxon>Archaea</taxon>
        <taxon>Methanobacteriati</taxon>
        <taxon>Methanobacteriota</taxon>
        <taxon>Methanomada group</taxon>
        <taxon>Methanobacteria</taxon>
        <taxon>Methanobacteriales</taxon>
        <taxon>Methanobacteriaceae</taxon>
        <taxon>Methanobrevibacter</taxon>
    </lineage>
</organism>
<dbReference type="Proteomes" id="UP000323439">
    <property type="component" value="Unassembled WGS sequence"/>
</dbReference>
<gene>
    <name evidence="8" type="ORF">SAMN02910315_00816</name>
</gene>
<proteinExistence type="predicted"/>
<dbReference type="InterPro" id="IPR003368">
    <property type="entry name" value="POMP_repeat"/>
</dbReference>